<name>A0A371C811_YARLL</name>
<organism evidence="2 3">
    <name type="scientific">Yarrowia lipolytica</name>
    <name type="common">Candida lipolytica</name>
    <dbReference type="NCBI Taxonomy" id="4952"/>
    <lineage>
        <taxon>Eukaryota</taxon>
        <taxon>Fungi</taxon>
        <taxon>Dikarya</taxon>
        <taxon>Ascomycota</taxon>
        <taxon>Saccharomycotina</taxon>
        <taxon>Dipodascomycetes</taxon>
        <taxon>Dipodascales</taxon>
        <taxon>Dipodascales incertae sedis</taxon>
        <taxon>Yarrowia</taxon>
    </lineage>
</organism>
<evidence type="ECO:0000313" key="2">
    <source>
        <dbReference type="EMBL" id="RDW26445.1"/>
    </source>
</evidence>
<feature type="compositionally biased region" description="Polar residues" evidence="1">
    <location>
        <begin position="76"/>
        <end position="88"/>
    </location>
</feature>
<gene>
    <name evidence="2" type="ORF">B0I71DRAFT_31671</name>
</gene>
<feature type="region of interest" description="Disordered" evidence="1">
    <location>
        <begin position="66"/>
        <end position="115"/>
    </location>
</feature>
<accession>A0A371C811</accession>
<proteinExistence type="predicted"/>
<evidence type="ECO:0000313" key="3">
    <source>
        <dbReference type="Proteomes" id="UP000256601"/>
    </source>
</evidence>
<feature type="compositionally biased region" description="Basic residues" evidence="1">
    <location>
        <begin position="94"/>
        <end position="115"/>
    </location>
</feature>
<protein>
    <submittedName>
        <fullName evidence="2">Uncharacterized protein</fullName>
    </submittedName>
</protein>
<dbReference type="AlphaFoldDB" id="A0A371C811"/>
<reference evidence="2 3" key="1">
    <citation type="submission" date="2018-07" db="EMBL/GenBank/DDBJ databases">
        <title>Draft Genome Assemblies for Five Robust Yarrowia lipolytica Strains Exhibiting High Lipid Production and Pentose Sugar Utilization and Sugar Alcohol Secretion from Undetoxified Lignocellulosic Biomass Hydrolysates.</title>
        <authorList>
            <consortium name="DOE Joint Genome Institute"/>
            <person name="Walker C."/>
            <person name="Ryu S."/>
            <person name="Na H."/>
            <person name="Zane M."/>
            <person name="LaButti K."/>
            <person name="Lipzen A."/>
            <person name="Haridas S."/>
            <person name="Barry K."/>
            <person name="Grigoriev I.V."/>
            <person name="Quarterman J."/>
            <person name="Slininger P."/>
            <person name="Dien B."/>
            <person name="Trinh C.T."/>
        </authorList>
    </citation>
    <scope>NUCLEOTIDE SEQUENCE [LARGE SCALE GENOMIC DNA]</scope>
    <source>
        <strain evidence="2 3">YB392</strain>
    </source>
</reference>
<dbReference type="Proteomes" id="UP000256601">
    <property type="component" value="Unassembled WGS sequence"/>
</dbReference>
<sequence>MTRITGGHYGSVSAFVSVSVCFFRVFARSSQSPCGGPKTYKARLDRQYHLALLNITLQVKLNGGGGPHPAILLMPNSESVSQQTNNARPSRECRPKRKDRKQTHHQTKNTGVLRR</sequence>
<dbReference type="EMBL" id="KZ857333">
    <property type="protein sequence ID" value="RDW26445.1"/>
    <property type="molecule type" value="Genomic_DNA"/>
</dbReference>
<evidence type="ECO:0000256" key="1">
    <source>
        <dbReference type="SAM" id="MobiDB-lite"/>
    </source>
</evidence>